<name>A0A139BU28_9PROT</name>
<feature type="region of interest" description="Disordered" evidence="1">
    <location>
        <begin position="35"/>
        <end position="64"/>
    </location>
</feature>
<reference evidence="2 3" key="1">
    <citation type="submission" date="2016-02" db="EMBL/GenBank/DDBJ databases">
        <authorList>
            <person name="Wen L."/>
            <person name="He K."/>
            <person name="Yang H."/>
        </authorList>
    </citation>
    <scope>NUCLEOTIDE SEQUENCE [LARGE SCALE GENOMIC DNA]</scope>
    <source>
        <strain evidence="2">ShG14-8</strain>
    </source>
</reference>
<dbReference type="AlphaFoldDB" id="A0A139BU28"/>
<evidence type="ECO:0000313" key="2">
    <source>
        <dbReference type="EMBL" id="KXS32476.1"/>
    </source>
</evidence>
<evidence type="ECO:0000256" key="1">
    <source>
        <dbReference type="SAM" id="MobiDB-lite"/>
    </source>
</evidence>
<sequence>MRGAVKSSFKSSSGFSPGVLLGIALLLPLQLFGAEQPAQPSPQSDSQAAQSSVPPTSKSDKYDYLEAPRDYLSGKVTRFANNIDRFFGGDRYYQESNQSVIQFDLTKQNGYASDGDRMIKLGGRVNLRLPETEGRLHMLLESTPENNITDEPTPNLDLGAKGSTLTNKVAVPGSVGVAVRYQATEENFWHFNTDWGVKFPLPPRPFVRSMGSFSAPLGEWRMKTMESVYWFNTLGAGETTQVDLERKLSEPVMLRATSISTWLNNTQNFDMRQDFSVYHTLDDRAALLYQASAVGITNPQHQMTDLFVLMLYRYRMQMQWLFFEISPQLHFPRERQYRASPAINLHLEMLLDDSRQYRAQESKLCC</sequence>
<feature type="compositionally biased region" description="Low complexity" evidence="1">
    <location>
        <begin position="35"/>
        <end position="55"/>
    </location>
</feature>
<dbReference type="Proteomes" id="UP000070578">
    <property type="component" value="Unassembled WGS sequence"/>
</dbReference>
<gene>
    <name evidence="2" type="ORF">AWT59_1387</name>
</gene>
<comment type="caution">
    <text evidence="2">The sequence shown here is derived from an EMBL/GenBank/DDBJ whole genome shotgun (WGS) entry which is preliminary data.</text>
</comment>
<protein>
    <submittedName>
        <fullName evidence="2">Uncharacterized protein</fullName>
    </submittedName>
</protein>
<reference evidence="2 3" key="2">
    <citation type="submission" date="2016-03" db="EMBL/GenBank/DDBJ databases">
        <title>New uncultured bacterium of the family Gallionellaceae from acid mine drainage: description and reconstruction of genome based on metagenomic analysis of microbial community.</title>
        <authorList>
            <person name="Kadnikov V."/>
            <person name="Ivasenko D."/>
            <person name="Beletsky A."/>
            <person name="Mardanov A."/>
            <person name="Danilova E."/>
            <person name="Pimenov N."/>
            <person name="Karnachuk O."/>
            <person name="Ravin N."/>
        </authorList>
    </citation>
    <scope>NUCLEOTIDE SEQUENCE [LARGE SCALE GENOMIC DNA]</scope>
    <source>
        <strain evidence="2">ShG14-8</strain>
    </source>
</reference>
<proteinExistence type="predicted"/>
<evidence type="ECO:0000313" key="3">
    <source>
        <dbReference type="Proteomes" id="UP000070578"/>
    </source>
</evidence>
<organism evidence="2 3">
    <name type="scientific">Candidatus Gallionella acididurans</name>
    <dbReference type="NCBI Taxonomy" id="1796491"/>
    <lineage>
        <taxon>Bacteria</taxon>
        <taxon>Pseudomonadati</taxon>
        <taxon>Pseudomonadota</taxon>
        <taxon>Betaproteobacteria</taxon>
        <taxon>Nitrosomonadales</taxon>
        <taxon>Gallionellaceae</taxon>
        <taxon>Gallionella</taxon>
    </lineage>
</organism>
<accession>A0A139BU28</accession>
<dbReference type="EMBL" id="LSLI01000028">
    <property type="protein sequence ID" value="KXS32476.1"/>
    <property type="molecule type" value="Genomic_DNA"/>
</dbReference>